<reference evidence="2" key="1">
    <citation type="submission" date="2022-05" db="EMBL/GenBank/DDBJ databases">
        <title>The Musa troglodytarum L. genome provides insights into the mechanism of non-climacteric behaviour and enrichment of carotenoids.</title>
        <authorList>
            <person name="Wang J."/>
        </authorList>
    </citation>
    <scope>NUCLEOTIDE SEQUENCE</scope>
    <source>
        <tissue evidence="2">Leaf</tissue>
    </source>
</reference>
<feature type="compositionally biased region" description="Low complexity" evidence="1">
    <location>
        <begin position="49"/>
        <end position="72"/>
    </location>
</feature>
<sequence>MACASAVADDGSRTGTDSGGNRETSFHSCAVQIPSNRRYFYSLFLSPPRSSSVGRPGFASRPSPPSDGRSPSILRSILDDRDAPWETAGVSRGEERTAEGGTSGRMPYAGFGGAGNRRPITLATGRWLGCVSSDKALKAIPLSSLNIADKDHWMAHRHKNCRFLSVADETLGEKVESFPRIFLLNGIEDSVYPIIDVNNLEGETKKQSMHHFFFLRMGGMPPNSPIHGCIDWGLNVGSGGWRHTEGRNHPCQVFDFTGAGVSLLFLLASLPLPRPFDLFSNLYARFLNEESVVVCLLSGISIALALFRFLHLSLPALIPLVITTSAFG</sequence>
<gene>
    <name evidence="2" type="ORF">MUK42_03067</name>
</gene>
<evidence type="ECO:0000313" key="3">
    <source>
        <dbReference type="Proteomes" id="UP001055439"/>
    </source>
</evidence>
<proteinExistence type="predicted"/>
<dbReference type="OrthoDB" id="407146at2759"/>
<dbReference type="EMBL" id="CP097503">
    <property type="protein sequence ID" value="URD80769.1"/>
    <property type="molecule type" value="Genomic_DNA"/>
</dbReference>
<name>A0A9E7ENG8_9LILI</name>
<evidence type="ECO:0000313" key="2">
    <source>
        <dbReference type="EMBL" id="URD80769.1"/>
    </source>
</evidence>
<feature type="region of interest" description="Disordered" evidence="1">
    <location>
        <begin position="49"/>
        <end position="111"/>
    </location>
</feature>
<feature type="region of interest" description="Disordered" evidence="1">
    <location>
        <begin position="1"/>
        <end position="25"/>
    </location>
</feature>
<evidence type="ECO:0000256" key="1">
    <source>
        <dbReference type="SAM" id="MobiDB-lite"/>
    </source>
</evidence>
<organism evidence="2 3">
    <name type="scientific">Musa troglodytarum</name>
    <name type="common">fe'i banana</name>
    <dbReference type="NCBI Taxonomy" id="320322"/>
    <lineage>
        <taxon>Eukaryota</taxon>
        <taxon>Viridiplantae</taxon>
        <taxon>Streptophyta</taxon>
        <taxon>Embryophyta</taxon>
        <taxon>Tracheophyta</taxon>
        <taxon>Spermatophyta</taxon>
        <taxon>Magnoliopsida</taxon>
        <taxon>Liliopsida</taxon>
        <taxon>Zingiberales</taxon>
        <taxon>Musaceae</taxon>
        <taxon>Musa</taxon>
    </lineage>
</organism>
<accession>A0A9E7ENG8</accession>
<dbReference type="AlphaFoldDB" id="A0A9E7ENG8"/>
<protein>
    <submittedName>
        <fullName evidence="2">Pyroglutamyl peptidase</fullName>
    </submittedName>
</protein>
<dbReference type="Proteomes" id="UP001055439">
    <property type="component" value="Chromosome 10"/>
</dbReference>
<keyword evidence="3" id="KW-1185">Reference proteome</keyword>